<dbReference type="eggNOG" id="ENOG502SRFT">
    <property type="taxonomic scope" value="Eukaryota"/>
</dbReference>
<evidence type="ECO:0000313" key="3">
    <source>
        <dbReference type="Proteomes" id="UP000190312"/>
    </source>
</evidence>
<dbReference type="EMBL" id="MKZY01000003">
    <property type="protein sequence ID" value="OOO11947.1"/>
    <property type="molecule type" value="Genomic_DNA"/>
</dbReference>
<gene>
    <name evidence="2" type="ORF">OAory_01084170</name>
</gene>
<evidence type="ECO:0000256" key="1">
    <source>
        <dbReference type="SAM" id="MobiDB-lite"/>
    </source>
</evidence>
<protein>
    <submittedName>
        <fullName evidence="2">Uncharacterized protein</fullName>
    </submittedName>
</protein>
<evidence type="ECO:0000313" key="2">
    <source>
        <dbReference type="EMBL" id="OOO11947.1"/>
    </source>
</evidence>
<feature type="region of interest" description="Disordered" evidence="1">
    <location>
        <begin position="266"/>
        <end position="286"/>
    </location>
</feature>
<name>A0A1S9DSD4_ASPOZ</name>
<organism evidence="2 3">
    <name type="scientific">Aspergillus oryzae</name>
    <name type="common">Yellow koji mold</name>
    <dbReference type="NCBI Taxonomy" id="5062"/>
    <lineage>
        <taxon>Eukaryota</taxon>
        <taxon>Fungi</taxon>
        <taxon>Dikarya</taxon>
        <taxon>Ascomycota</taxon>
        <taxon>Pezizomycotina</taxon>
        <taxon>Eurotiomycetes</taxon>
        <taxon>Eurotiomycetidae</taxon>
        <taxon>Eurotiales</taxon>
        <taxon>Aspergillaceae</taxon>
        <taxon>Aspergillus</taxon>
        <taxon>Aspergillus subgen. Circumdati</taxon>
    </lineage>
</organism>
<dbReference type="AlphaFoldDB" id="A0A1S9DSD4"/>
<accession>A0A1S9DSD4</accession>
<feature type="compositionally biased region" description="Basic and acidic residues" evidence="1">
    <location>
        <begin position="266"/>
        <end position="275"/>
    </location>
</feature>
<dbReference type="VEuPathDB" id="FungiDB:AO090102000283"/>
<sequence>MLSISKVSVDDLASEHREAFIQALHNVISRQPTQRALAQVVDGIPTRTDSNGWEFVKAGLKRKDDPFEESIETVKAFQDKFEVDTLEISSDVAQAYQDTSIGSRDFKLRLLEMVAISFHNMVAHLFKSFEADPDAWLSRNSVPHPREATWFYHSDYLDHDQYPLGVPDVVGYWAEKQVFGGVVLFDRGENDNKCHDAFIHPDDGYRIFKLSDDQLDQFASLGAKPGLNDQNNDSVSPIPFQAERYTRRIEPEEAMERHIYRHLYERRPKAEDNGRTQHKRRRLEDYPEFGDLLHRLGKGEQR</sequence>
<dbReference type="Proteomes" id="UP000190312">
    <property type="component" value="Unassembled WGS sequence"/>
</dbReference>
<dbReference type="OMA" id="RKSFHNN"/>
<comment type="caution">
    <text evidence="2">The sequence shown here is derived from an EMBL/GenBank/DDBJ whole genome shotgun (WGS) entry which is preliminary data.</text>
</comment>
<reference evidence="2 3" key="1">
    <citation type="submission" date="2016-10" db="EMBL/GenBank/DDBJ databases">
        <title>Genome sequencing of Aspergillus oryzae BCC7051.</title>
        <authorList>
            <person name="Thammarongtham C."/>
            <person name="Vorapreeda T."/>
            <person name="Nookaew I."/>
            <person name="Srisuk T."/>
            <person name="Land M."/>
            <person name="Jeennor S."/>
            <person name="Laoteng K."/>
        </authorList>
    </citation>
    <scope>NUCLEOTIDE SEQUENCE [LARGE SCALE GENOMIC DNA]</scope>
    <source>
        <strain evidence="2 3">BCC7051</strain>
    </source>
</reference>
<proteinExistence type="predicted"/>
<dbReference type="OrthoDB" id="5346581at2759"/>